<evidence type="ECO:0000313" key="1">
    <source>
        <dbReference type="EMBL" id="OLZ39666.1"/>
    </source>
</evidence>
<dbReference type="AlphaFoldDB" id="A0A1S8ASV6"/>
<gene>
    <name evidence="1" type="ORF">A6E15_01110</name>
</gene>
<protein>
    <submittedName>
        <fullName evidence="1">Uncharacterized protein</fullName>
    </submittedName>
</protein>
<evidence type="ECO:0000313" key="2">
    <source>
        <dbReference type="Proteomes" id="UP000189370"/>
    </source>
</evidence>
<comment type="caution">
    <text evidence="1">The sequence shown here is derived from an EMBL/GenBank/DDBJ whole genome shotgun (WGS) entry which is preliminary data.</text>
</comment>
<keyword evidence="2" id="KW-1185">Reference proteome</keyword>
<proteinExistence type="predicted"/>
<name>A0A1S8ASV6_9EURY</name>
<dbReference type="Proteomes" id="UP000189370">
    <property type="component" value="Unassembled WGS sequence"/>
</dbReference>
<accession>A0A1S8ASV6</accession>
<dbReference type="STRING" id="301967.A6E15_01110"/>
<organism evidence="1 2">
    <name type="scientific">Natrinema saccharevitans</name>
    <dbReference type="NCBI Taxonomy" id="301967"/>
    <lineage>
        <taxon>Archaea</taxon>
        <taxon>Methanobacteriati</taxon>
        <taxon>Methanobacteriota</taxon>
        <taxon>Stenosarchaea group</taxon>
        <taxon>Halobacteria</taxon>
        <taxon>Halobacteriales</taxon>
        <taxon>Natrialbaceae</taxon>
        <taxon>Natrinema</taxon>
    </lineage>
</organism>
<sequence length="79" mass="8297">MAIARESTIDLEAAPACAIASRGSSSAAGTASIFEEGQKLNECPGKKLTSRLDRTLTSIQSNPDIFDCSHTSKVLLADQ</sequence>
<reference evidence="2" key="1">
    <citation type="submission" date="2016-04" db="EMBL/GenBank/DDBJ databases">
        <authorList>
            <person name="Chen S.-C."/>
            <person name="Lai M.-C."/>
        </authorList>
    </citation>
    <scope>NUCLEOTIDE SEQUENCE [LARGE SCALE GENOMIC DNA]</scope>
    <source>
        <strain evidence="2">AB14</strain>
    </source>
</reference>
<dbReference type="EMBL" id="LWLN01000001">
    <property type="protein sequence ID" value="OLZ39666.1"/>
    <property type="molecule type" value="Genomic_DNA"/>
</dbReference>